<gene>
    <name evidence="5" type="primary">ZSCAN30</name>
</gene>
<dbReference type="SMART" id="SM00431">
    <property type="entry name" value="SCAN"/>
    <property type="match status" value="1"/>
</dbReference>
<dbReference type="GO" id="GO:0005634">
    <property type="term" value="C:nucleus"/>
    <property type="evidence" value="ECO:0007669"/>
    <property type="project" value="UniProtKB-SubCell"/>
</dbReference>
<proteinExistence type="predicted"/>
<feature type="compositionally biased region" description="Polar residues" evidence="3">
    <location>
        <begin position="217"/>
        <end position="227"/>
    </location>
</feature>
<feature type="region of interest" description="Disordered" evidence="3">
    <location>
        <begin position="187"/>
        <end position="245"/>
    </location>
</feature>
<keyword evidence="6" id="KW-1185">Reference proteome</keyword>
<evidence type="ECO:0000256" key="1">
    <source>
        <dbReference type="ARBA" id="ARBA00023242"/>
    </source>
</evidence>
<reference evidence="5" key="2">
    <citation type="submission" date="2025-08" db="UniProtKB">
        <authorList>
            <consortium name="Ensembl"/>
        </authorList>
    </citation>
    <scope>IDENTIFICATION</scope>
</reference>
<dbReference type="Proteomes" id="UP000314981">
    <property type="component" value="Chromosome 24"/>
</dbReference>
<dbReference type="CDD" id="cd07936">
    <property type="entry name" value="SCAN"/>
    <property type="match status" value="1"/>
</dbReference>
<dbReference type="FunFam" id="1.10.4020.10:FF:000001">
    <property type="entry name" value="zinc finger protein 263 isoform X1"/>
    <property type="match status" value="1"/>
</dbReference>
<dbReference type="AlphaFoldDB" id="A0A4W2BPQ4"/>
<dbReference type="PANTHER" id="PTHR45935">
    <property type="entry name" value="PROTEIN ZBED8-RELATED"/>
    <property type="match status" value="1"/>
</dbReference>
<reference evidence="5" key="3">
    <citation type="submission" date="2025-09" db="UniProtKB">
        <authorList>
            <consortium name="Ensembl"/>
        </authorList>
    </citation>
    <scope>IDENTIFICATION</scope>
</reference>
<evidence type="ECO:0000259" key="4">
    <source>
        <dbReference type="PROSITE" id="PS50804"/>
    </source>
</evidence>
<evidence type="ECO:0000313" key="6">
    <source>
        <dbReference type="Proteomes" id="UP000314981"/>
    </source>
</evidence>
<keyword evidence="1 2" id="KW-0539">Nucleus</keyword>
<evidence type="ECO:0000313" key="5">
    <source>
        <dbReference type="Ensembl" id="ENSBIXP00000001994.1"/>
    </source>
</evidence>
<evidence type="ECO:0000256" key="2">
    <source>
        <dbReference type="PROSITE-ProRule" id="PRU00187"/>
    </source>
</evidence>
<dbReference type="PROSITE" id="PS50804">
    <property type="entry name" value="SCAN_BOX"/>
    <property type="match status" value="1"/>
</dbReference>
<dbReference type="Gene3D" id="1.10.4020.10">
    <property type="entry name" value="DNA breaking-rejoining enzymes"/>
    <property type="match status" value="1"/>
</dbReference>
<comment type="subcellular location">
    <subcellularLocation>
        <location evidence="2">Nucleus</location>
    </subcellularLocation>
</comment>
<accession>A0A4W2BPQ4</accession>
<organism evidence="5 6">
    <name type="scientific">Bos indicus x Bos taurus</name>
    <name type="common">Hybrid cattle</name>
    <dbReference type="NCBI Taxonomy" id="30522"/>
    <lineage>
        <taxon>Eukaryota</taxon>
        <taxon>Metazoa</taxon>
        <taxon>Chordata</taxon>
        <taxon>Craniata</taxon>
        <taxon>Vertebrata</taxon>
        <taxon>Euteleostomi</taxon>
        <taxon>Mammalia</taxon>
        <taxon>Eutheria</taxon>
        <taxon>Laurasiatheria</taxon>
        <taxon>Artiodactyla</taxon>
        <taxon>Ruminantia</taxon>
        <taxon>Pecora</taxon>
        <taxon>Bovidae</taxon>
        <taxon>Bovinae</taxon>
        <taxon>Bos</taxon>
    </lineage>
</organism>
<reference evidence="5 6" key="1">
    <citation type="submission" date="2018-11" db="EMBL/GenBank/DDBJ databases">
        <title>Haplotype-resolved cattle genomes.</title>
        <authorList>
            <person name="Low W.Y."/>
            <person name="Tearle R."/>
            <person name="Bickhart D.M."/>
            <person name="Rosen B.D."/>
            <person name="Koren S."/>
            <person name="Rhie A."/>
            <person name="Hiendleder S."/>
            <person name="Phillippy A.M."/>
            <person name="Smith T.P.L."/>
            <person name="Williams J.L."/>
        </authorList>
    </citation>
    <scope>NUCLEOTIDE SEQUENCE [LARGE SCALE GENOMIC DNA]</scope>
</reference>
<dbReference type="InterPro" id="IPR050916">
    <property type="entry name" value="SCAN-C2H2_zinc_finger"/>
</dbReference>
<dbReference type="InterPro" id="IPR038269">
    <property type="entry name" value="SCAN_sf"/>
</dbReference>
<name>A0A4W2BPQ4_BOBOX</name>
<protein>
    <submittedName>
        <fullName evidence="5">Zinc finger and SCAN domain containing 30</fullName>
    </submittedName>
</protein>
<dbReference type="PANTHER" id="PTHR45935:SF28">
    <property type="entry name" value="SCAN DOMAIN-CONTAINING PROTEIN 3"/>
    <property type="match status" value="1"/>
</dbReference>
<dbReference type="SUPFAM" id="SSF47353">
    <property type="entry name" value="Retrovirus capsid dimerization domain-like"/>
    <property type="match status" value="1"/>
</dbReference>
<feature type="domain" description="SCAN box" evidence="4">
    <location>
        <begin position="48"/>
        <end position="130"/>
    </location>
</feature>
<sequence>MAGKSAALAYCAPKGQERLVVVKVEEENCVWGHDFGRQGNACSREAFRQRFRQFGYSDSAGPREALGRLRELCCQWLRPEVLSKEQILELLVLEQFLAILPEELQALFRENRPESGEDAVEMLEELEKELDEPRQQDTAHGQGMTWKEMTSVGALKSPSIQLQPLEKRGKNETQECQAFCETELRSQHFPDGPVVKNSSANAEDTGSIPGQGRSHLPQLNQSTTTTEAHAPPHEEHPSKKPVHCS</sequence>
<evidence type="ECO:0000256" key="3">
    <source>
        <dbReference type="SAM" id="MobiDB-lite"/>
    </source>
</evidence>
<dbReference type="Ensembl" id="ENSBIXT00000012785.1">
    <property type="protein sequence ID" value="ENSBIXP00000001994.1"/>
    <property type="gene ID" value="ENSBIXG00000008538.1"/>
</dbReference>
<dbReference type="InterPro" id="IPR003309">
    <property type="entry name" value="SCAN_dom"/>
</dbReference>
<dbReference type="Pfam" id="PF02023">
    <property type="entry name" value="SCAN"/>
    <property type="match status" value="1"/>
</dbReference>